<dbReference type="RefSeq" id="WP_387700590.1">
    <property type="nucleotide sequence ID" value="NZ_JBIAMX010000007.1"/>
</dbReference>
<keyword evidence="2" id="KW-1185">Reference proteome</keyword>
<dbReference type="InterPro" id="IPR036265">
    <property type="entry name" value="HIT-like_sf"/>
</dbReference>
<organism evidence="1 2">
    <name type="scientific">Nocardia thailandica</name>
    <dbReference type="NCBI Taxonomy" id="257275"/>
    <lineage>
        <taxon>Bacteria</taxon>
        <taxon>Bacillati</taxon>
        <taxon>Actinomycetota</taxon>
        <taxon>Actinomycetes</taxon>
        <taxon>Mycobacteriales</taxon>
        <taxon>Nocardiaceae</taxon>
        <taxon>Nocardia</taxon>
    </lineage>
</organism>
<name>A0ABW6PNI7_9NOCA</name>
<dbReference type="EMBL" id="JBIAMX010000007">
    <property type="protein sequence ID" value="MFF0543965.1"/>
    <property type="molecule type" value="Genomic_DNA"/>
</dbReference>
<comment type="caution">
    <text evidence="1">The sequence shown here is derived from an EMBL/GenBank/DDBJ whole genome shotgun (WGS) entry which is preliminary data.</text>
</comment>
<accession>A0ABW6PNI7</accession>
<keyword evidence="1" id="KW-0378">Hydrolase</keyword>
<evidence type="ECO:0000313" key="1">
    <source>
        <dbReference type="EMBL" id="MFF0543965.1"/>
    </source>
</evidence>
<dbReference type="Gene3D" id="3.30.428.10">
    <property type="entry name" value="HIT-like"/>
    <property type="match status" value="1"/>
</dbReference>
<protein>
    <submittedName>
        <fullName evidence="1">Diadenosine tetraphosphate hydrolase</fullName>
    </submittedName>
</protein>
<proteinExistence type="predicted"/>
<dbReference type="GO" id="GO:0016787">
    <property type="term" value="F:hydrolase activity"/>
    <property type="evidence" value="ECO:0007669"/>
    <property type="project" value="UniProtKB-KW"/>
</dbReference>
<evidence type="ECO:0000313" key="2">
    <source>
        <dbReference type="Proteomes" id="UP001601444"/>
    </source>
</evidence>
<sequence>MTDRDATVLARMRTGVAVFGDTQHLPGYCVLLYDGDADHLTDLPRPERLAFLTDLMLLGEAVEIACRAVDPAFLRINYEVLGNSVHRLHGHVHARYGWEPEERRRGPVWLYGSARVAPEHRPGAAHEDVRLAIAAALRAILDGV</sequence>
<dbReference type="SUPFAM" id="SSF54197">
    <property type="entry name" value="HIT-like"/>
    <property type="match status" value="1"/>
</dbReference>
<gene>
    <name evidence="1" type="ORF">ACFYTF_14125</name>
</gene>
<dbReference type="Proteomes" id="UP001601444">
    <property type="component" value="Unassembled WGS sequence"/>
</dbReference>
<reference evidence="1 2" key="1">
    <citation type="submission" date="2024-10" db="EMBL/GenBank/DDBJ databases">
        <title>The Natural Products Discovery Center: Release of the First 8490 Sequenced Strains for Exploring Actinobacteria Biosynthetic Diversity.</title>
        <authorList>
            <person name="Kalkreuter E."/>
            <person name="Kautsar S.A."/>
            <person name="Yang D."/>
            <person name="Bader C.D."/>
            <person name="Teijaro C.N."/>
            <person name="Fluegel L."/>
            <person name="Davis C.M."/>
            <person name="Simpson J.R."/>
            <person name="Lauterbach L."/>
            <person name="Steele A.D."/>
            <person name="Gui C."/>
            <person name="Meng S."/>
            <person name="Li G."/>
            <person name="Viehrig K."/>
            <person name="Ye F."/>
            <person name="Su P."/>
            <person name="Kiefer A.F."/>
            <person name="Nichols A."/>
            <person name="Cepeda A.J."/>
            <person name="Yan W."/>
            <person name="Fan B."/>
            <person name="Jiang Y."/>
            <person name="Adhikari A."/>
            <person name="Zheng C.-J."/>
            <person name="Schuster L."/>
            <person name="Cowan T.M."/>
            <person name="Smanski M.J."/>
            <person name="Chevrette M.G."/>
            <person name="De Carvalho L.P.S."/>
            <person name="Shen B."/>
        </authorList>
    </citation>
    <scope>NUCLEOTIDE SEQUENCE [LARGE SCALE GENOMIC DNA]</scope>
    <source>
        <strain evidence="1 2">NPDC004045</strain>
    </source>
</reference>